<feature type="domain" description="Bacterial sugar transferase" evidence="8">
    <location>
        <begin position="310"/>
        <end position="498"/>
    </location>
</feature>
<proteinExistence type="inferred from homology"/>
<dbReference type="OrthoDB" id="9808602at2"/>
<keyword evidence="10" id="KW-1185">Reference proteome</keyword>
<name>A0A3A5H6B1_9ACTN</name>
<evidence type="ECO:0000256" key="7">
    <source>
        <dbReference type="SAM" id="Phobius"/>
    </source>
</evidence>
<dbReference type="PANTHER" id="PTHR30576">
    <property type="entry name" value="COLANIC BIOSYNTHESIS UDP-GLUCOSE LIPID CARRIER TRANSFERASE"/>
    <property type="match status" value="1"/>
</dbReference>
<keyword evidence="3 9" id="KW-0808">Transferase</keyword>
<evidence type="ECO:0000256" key="4">
    <source>
        <dbReference type="ARBA" id="ARBA00022692"/>
    </source>
</evidence>
<dbReference type="InterPro" id="IPR003362">
    <property type="entry name" value="Bact_transf"/>
</dbReference>
<keyword evidence="5 7" id="KW-1133">Transmembrane helix</keyword>
<feature type="transmembrane region" description="Helical" evidence="7">
    <location>
        <begin position="37"/>
        <end position="63"/>
    </location>
</feature>
<evidence type="ECO:0000256" key="3">
    <source>
        <dbReference type="ARBA" id="ARBA00022679"/>
    </source>
</evidence>
<protein>
    <submittedName>
        <fullName evidence="9">Sugar transferase</fullName>
    </submittedName>
</protein>
<keyword evidence="4 7" id="KW-0812">Transmembrane</keyword>
<reference evidence="10" key="1">
    <citation type="submission" date="2018-09" db="EMBL/GenBank/DDBJ databases">
        <authorList>
            <person name="Zhu H."/>
        </authorList>
    </citation>
    <scope>NUCLEOTIDE SEQUENCE [LARGE SCALE GENOMIC DNA]</scope>
    <source>
        <strain evidence="10">K1W22B-1</strain>
    </source>
</reference>
<feature type="transmembrane region" description="Helical" evidence="7">
    <location>
        <begin position="316"/>
        <end position="336"/>
    </location>
</feature>
<evidence type="ECO:0000313" key="9">
    <source>
        <dbReference type="EMBL" id="RJS45408.1"/>
    </source>
</evidence>
<evidence type="ECO:0000256" key="6">
    <source>
        <dbReference type="ARBA" id="ARBA00023136"/>
    </source>
</evidence>
<feature type="transmembrane region" description="Helical" evidence="7">
    <location>
        <begin position="137"/>
        <end position="154"/>
    </location>
</feature>
<evidence type="ECO:0000256" key="5">
    <source>
        <dbReference type="ARBA" id="ARBA00022989"/>
    </source>
</evidence>
<evidence type="ECO:0000313" key="10">
    <source>
        <dbReference type="Proteomes" id="UP000276542"/>
    </source>
</evidence>
<dbReference type="Pfam" id="PF13727">
    <property type="entry name" value="CoA_binding_3"/>
    <property type="match status" value="1"/>
</dbReference>
<dbReference type="EMBL" id="QYRP01000002">
    <property type="protein sequence ID" value="RJS45408.1"/>
    <property type="molecule type" value="Genomic_DNA"/>
</dbReference>
<evidence type="ECO:0000259" key="8">
    <source>
        <dbReference type="Pfam" id="PF02397"/>
    </source>
</evidence>
<gene>
    <name evidence="9" type="ORF">D4739_03680</name>
</gene>
<dbReference type="Pfam" id="PF02397">
    <property type="entry name" value="Bac_transf"/>
    <property type="match status" value="1"/>
</dbReference>
<dbReference type="AlphaFoldDB" id="A0A3A5H6B1"/>
<dbReference type="Proteomes" id="UP000276542">
    <property type="component" value="Unassembled WGS sequence"/>
</dbReference>
<feature type="transmembrane region" description="Helical" evidence="7">
    <location>
        <begin position="75"/>
        <end position="92"/>
    </location>
</feature>
<evidence type="ECO:0000256" key="1">
    <source>
        <dbReference type="ARBA" id="ARBA00004141"/>
    </source>
</evidence>
<comment type="caution">
    <text evidence="9">The sequence shown here is derived from an EMBL/GenBank/DDBJ whole genome shotgun (WGS) entry which is preliminary data.</text>
</comment>
<keyword evidence="6 7" id="KW-0472">Membrane</keyword>
<accession>A0A3A5H6B1</accession>
<organism evidence="9 10">
    <name type="scientific">Nocardioides cavernaquae</name>
    <dbReference type="NCBI Taxonomy" id="2321396"/>
    <lineage>
        <taxon>Bacteria</taxon>
        <taxon>Bacillati</taxon>
        <taxon>Actinomycetota</taxon>
        <taxon>Actinomycetes</taxon>
        <taxon>Propionibacteriales</taxon>
        <taxon>Nocardioidaceae</taxon>
        <taxon>Nocardioides</taxon>
    </lineage>
</organism>
<dbReference type="PANTHER" id="PTHR30576:SF10">
    <property type="entry name" value="SLL5057 PROTEIN"/>
    <property type="match status" value="1"/>
</dbReference>
<dbReference type="Gene3D" id="3.40.50.720">
    <property type="entry name" value="NAD(P)-binding Rossmann-like Domain"/>
    <property type="match status" value="1"/>
</dbReference>
<dbReference type="RefSeq" id="WP_120059308.1">
    <property type="nucleotide sequence ID" value="NZ_QYRP01000002.1"/>
</dbReference>
<dbReference type="GO" id="GO:0016780">
    <property type="term" value="F:phosphotransferase activity, for other substituted phosphate groups"/>
    <property type="evidence" value="ECO:0007669"/>
    <property type="project" value="TreeGrafter"/>
</dbReference>
<evidence type="ECO:0000256" key="2">
    <source>
        <dbReference type="ARBA" id="ARBA00006464"/>
    </source>
</evidence>
<comment type="subcellular location">
    <subcellularLocation>
        <location evidence="1">Membrane</location>
        <topology evidence="1">Multi-pass membrane protein</topology>
    </subcellularLocation>
</comment>
<dbReference type="GO" id="GO:0016020">
    <property type="term" value="C:membrane"/>
    <property type="evidence" value="ECO:0007669"/>
    <property type="project" value="UniProtKB-SubCell"/>
</dbReference>
<sequence>MSERLSISPLSVHAGPRPTFARRVPRLVRAGNWRTSYVRLLAAGDFVVLLLALAATAFVRFGTEVAEVNVGGIDLPYASLAVIMALVWWMTLNLTRTRSPRLIGHGTEEYRRVVRATWAAFAGLAMVSVALKVDASRAYVAVAFPLGLIGLLAWRKTARALLHRRRRNGVGLANVLLVGGLESAYRINSYLHQHPQSGYRVGGVWIPDVDVVEGLDRSRCKVPVLGREHTLAGMIRRTQSEAVMVTDTEHLGPDGLRELAWQLESTGIELMLSPNVIDVVGSRLHLHELSGLPMLHLDEPQYAGASRFVKMAFDRVGAALILLAFSPVMLVLAALVKLTSEGQVFYRQERIGKNGEVFGMIKFRSMRVGADAELAALLASEGKSLAELPKLENDPRITKVGGVMRRFSLDELPQLLNVLKGDMSLVGPRPQRDFEVEQYDHVANRRLTVRPGMTGLWQVSGRSDLDFAESIRLDVHYVENWSMTSDLIILWKTFRAVVASDGAY</sequence>
<feature type="transmembrane region" description="Helical" evidence="7">
    <location>
        <begin position="113"/>
        <end position="131"/>
    </location>
</feature>
<dbReference type="InterPro" id="IPR017475">
    <property type="entry name" value="EPS_sugar_tfrase"/>
</dbReference>
<comment type="similarity">
    <text evidence="2">Belongs to the bacterial sugar transferase family.</text>
</comment>
<dbReference type="NCBIfam" id="TIGR03025">
    <property type="entry name" value="EPS_sugtrans"/>
    <property type="match status" value="1"/>
</dbReference>